<sequence length="301" mass="35173">MSSSEIIVHKELSKKLKSTASSSSLFTQSTEGRIHNLQHQVAHGSQDRAKAVLSRCADLMFSKGNFSDNTNRKFFKASALQYAWWARDTSMLNMMWNCIVNDEQRIEMINQIKDVMINGLIYEYKGVEYQKTHYSLELYIRELEDFNSLFNIFKIENDELKQHRLDRIGQFQREFPAHVRQQYCSFYGAYLEWAVFSKELNRSLKIHSLNQVSLLEEVVDWDSDLDNFMQANNMLICWIANGTRRNLELIPIASKASSFDALDDSIQFVRLLDSEMSSSSRCFYEKIQQPFTLQIEESPQC</sequence>
<organism evidence="1 2">
    <name type="scientific">Legionella massiliensis</name>
    <dbReference type="NCBI Taxonomy" id="1034943"/>
    <lineage>
        <taxon>Bacteria</taxon>
        <taxon>Pseudomonadati</taxon>
        <taxon>Pseudomonadota</taxon>
        <taxon>Gammaproteobacteria</taxon>
        <taxon>Legionellales</taxon>
        <taxon>Legionellaceae</taxon>
        <taxon>Legionella</taxon>
    </lineage>
</organism>
<dbReference type="RefSeq" id="WP_044012509.1">
    <property type="nucleotide sequence ID" value="NZ_CCVW01000004.1"/>
</dbReference>
<protein>
    <submittedName>
        <fullName evidence="1">Uncharacterized protein</fullName>
    </submittedName>
</protein>
<reference evidence="1 2" key="1">
    <citation type="submission" date="2014-06" db="EMBL/GenBank/DDBJ databases">
        <authorList>
            <person name="Urmite Genomes Urmite Genomes"/>
        </authorList>
    </citation>
    <scope>NUCLEOTIDE SEQUENCE [LARGE SCALE GENOMIC DNA]</scope>
</reference>
<proteinExistence type="predicted"/>
<dbReference type="AlphaFoldDB" id="A0A078L5S2"/>
<evidence type="ECO:0000313" key="1">
    <source>
        <dbReference type="EMBL" id="CDZ79293.1"/>
    </source>
</evidence>
<accession>A0A078L5S2</accession>
<evidence type="ECO:0000313" key="2">
    <source>
        <dbReference type="Proteomes" id="UP000044071"/>
    </source>
</evidence>
<dbReference type="STRING" id="1034943.BN59_03611"/>
<dbReference type="EMBL" id="CCSB01000004">
    <property type="protein sequence ID" value="CDZ79293.1"/>
    <property type="molecule type" value="Genomic_DNA"/>
</dbReference>
<dbReference type="Proteomes" id="UP000044071">
    <property type="component" value="Unassembled WGS sequence"/>
</dbReference>
<name>A0A078L5S2_9GAMM</name>
<keyword evidence="2" id="KW-1185">Reference proteome</keyword>
<gene>
    <name evidence="1" type="ORF">BN59_03611</name>
</gene>